<dbReference type="GO" id="GO:0000978">
    <property type="term" value="F:RNA polymerase II cis-regulatory region sequence-specific DNA binding"/>
    <property type="evidence" value="ECO:0007669"/>
    <property type="project" value="TreeGrafter"/>
</dbReference>
<dbReference type="HOGENOM" id="CLU_008511_1_1_1"/>
<feature type="region of interest" description="Disordered" evidence="6">
    <location>
        <begin position="159"/>
        <end position="187"/>
    </location>
</feature>
<dbReference type="PANTHER" id="PTHR47424">
    <property type="entry name" value="REGULATORY PROTEIN GAL4"/>
    <property type="match status" value="1"/>
</dbReference>
<dbReference type="GO" id="GO:0000435">
    <property type="term" value="P:positive regulation of transcription from RNA polymerase II promoter by galactose"/>
    <property type="evidence" value="ECO:0007669"/>
    <property type="project" value="TreeGrafter"/>
</dbReference>
<keyword evidence="2" id="KW-0805">Transcription regulation</keyword>
<dbReference type="PROSITE" id="PS00463">
    <property type="entry name" value="ZN2_CY6_FUNGAL_1"/>
    <property type="match status" value="1"/>
</dbReference>
<dbReference type="OrthoDB" id="4159052at2759"/>
<feature type="region of interest" description="Disordered" evidence="6">
    <location>
        <begin position="1"/>
        <end position="26"/>
    </location>
</feature>
<dbReference type="InterPro" id="IPR001138">
    <property type="entry name" value="Zn2Cys6_DnaBD"/>
</dbReference>
<keyword evidence="5" id="KW-0539">Nucleus</keyword>
<dbReference type="GO" id="GO:0005634">
    <property type="term" value="C:nucleus"/>
    <property type="evidence" value="ECO:0007669"/>
    <property type="project" value="TreeGrafter"/>
</dbReference>
<keyword evidence="9" id="KW-1185">Reference proteome</keyword>
<dbReference type="GO" id="GO:0000981">
    <property type="term" value="F:DNA-binding transcription factor activity, RNA polymerase II-specific"/>
    <property type="evidence" value="ECO:0007669"/>
    <property type="project" value="InterPro"/>
</dbReference>
<dbReference type="InterPro" id="IPR036864">
    <property type="entry name" value="Zn2-C6_fun-type_DNA-bd_sf"/>
</dbReference>
<dbReference type="Gene3D" id="4.10.240.10">
    <property type="entry name" value="Zn(2)-C6 fungal-type DNA-binding domain"/>
    <property type="match status" value="1"/>
</dbReference>
<evidence type="ECO:0000313" key="9">
    <source>
        <dbReference type="Proteomes" id="UP000054342"/>
    </source>
</evidence>
<evidence type="ECO:0000256" key="1">
    <source>
        <dbReference type="ARBA" id="ARBA00022723"/>
    </source>
</evidence>
<keyword evidence="3" id="KW-0238">DNA-binding</keyword>
<keyword evidence="1" id="KW-0479">Metal-binding</keyword>
<dbReference type="Pfam" id="PF04082">
    <property type="entry name" value="Fungal_trans"/>
    <property type="match status" value="1"/>
</dbReference>
<organism evidence="8 9">
    <name type="scientific">Exophiala xenobiotica</name>
    <dbReference type="NCBI Taxonomy" id="348802"/>
    <lineage>
        <taxon>Eukaryota</taxon>
        <taxon>Fungi</taxon>
        <taxon>Dikarya</taxon>
        <taxon>Ascomycota</taxon>
        <taxon>Pezizomycotina</taxon>
        <taxon>Eurotiomycetes</taxon>
        <taxon>Chaetothyriomycetidae</taxon>
        <taxon>Chaetothyriales</taxon>
        <taxon>Herpotrichiellaceae</taxon>
        <taxon>Exophiala</taxon>
    </lineage>
</organism>
<dbReference type="AlphaFoldDB" id="A0A0D2E8R6"/>
<feature type="region of interest" description="Disordered" evidence="6">
    <location>
        <begin position="635"/>
        <end position="659"/>
    </location>
</feature>
<dbReference type="CDD" id="cd00067">
    <property type="entry name" value="GAL4"/>
    <property type="match status" value="1"/>
</dbReference>
<dbReference type="SMART" id="SM00906">
    <property type="entry name" value="Fungal_trans"/>
    <property type="match status" value="1"/>
</dbReference>
<accession>A0A0D2E8R6</accession>
<dbReference type="CDD" id="cd12148">
    <property type="entry name" value="fungal_TF_MHR"/>
    <property type="match status" value="1"/>
</dbReference>
<evidence type="ECO:0000256" key="6">
    <source>
        <dbReference type="SAM" id="MobiDB-lite"/>
    </source>
</evidence>
<evidence type="ECO:0000256" key="2">
    <source>
        <dbReference type="ARBA" id="ARBA00023015"/>
    </source>
</evidence>
<name>A0A0D2E8R6_9EURO</name>
<evidence type="ECO:0000256" key="5">
    <source>
        <dbReference type="ARBA" id="ARBA00023242"/>
    </source>
</evidence>
<feature type="domain" description="Zn(2)-C6 fungal-type" evidence="7">
    <location>
        <begin position="39"/>
        <end position="71"/>
    </location>
</feature>
<sequence length="713" mass="80392">MHEHMPAGSSTPPIVENTSVTSHGLETPIRRKRPKISLACNNCRYRRKRCDGRQPVCAVCERRLVQSTCVYERPPLDLNRQALDPRRADHVEQLSFNPRYPSRSGLAESHDPAQRREFNGDRSMDGVATVAAGEHDPAVYGSSSTIAFVQHVTDGIQTPNESPGAPRVNSIKPHPGQGGKGELGSHPEITREKDDAAAVFPQRGNADDYLHCYWEFIHPVFPIVHKSSFIKQYERLWLPADARSSSENRFDVDSTIYCSMLNLVFALGCQFSNLLPSSKRASMADEFYQRSRKVFLFEILDSSSLPLVQYLLLQGAYLQSSRYATRCWNVVGLAIRVAQSLGLHLPLGRKGETQLVREMKRRVWHTCVVLDRLLAMTFGRPTMLPDAGKVPIPLVIDDEYLRDDSEDGIQPASVPSRLGLFTSSCKLFEYLGEILKAFYVGESEPQDMIEKALRFNGRLDEFANSVPSYLQMSQVSRMVISEKNSCVSLQQQVLYCRFLYVRLLSLRPLLLHATSRRRQNVDRTSNDIWMSSLDKDLIQRCCNVCVETAHRLIEVIHQHLDTAYKSAGWHSVYFTFAAAVLLLAAQQRIDINVQSTGYCFETSWNRCLSILEHYKEQIVSAPQAIAVLQRLRGQTSPTQPHPHLQGLGNAAGTDNPEGLTDGAPFGIEHMESDALQEFDFRQFNPFGGDCISDAWFGQHLTNLDFFDLDPDIL</sequence>
<evidence type="ECO:0000259" key="7">
    <source>
        <dbReference type="PROSITE" id="PS50048"/>
    </source>
</evidence>
<dbReference type="GO" id="GO:0006351">
    <property type="term" value="P:DNA-templated transcription"/>
    <property type="evidence" value="ECO:0007669"/>
    <property type="project" value="InterPro"/>
</dbReference>
<keyword evidence="4" id="KW-0804">Transcription</keyword>
<feature type="region of interest" description="Disordered" evidence="6">
    <location>
        <begin position="93"/>
        <end position="120"/>
    </location>
</feature>
<dbReference type="PANTHER" id="PTHR47424:SF3">
    <property type="entry name" value="REGULATORY PROTEIN GAL4"/>
    <property type="match status" value="1"/>
</dbReference>
<dbReference type="Pfam" id="PF00172">
    <property type="entry name" value="Zn_clus"/>
    <property type="match status" value="1"/>
</dbReference>
<dbReference type="RefSeq" id="XP_013311639.1">
    <property type="nucleotide sequence ID" value="XM_013456185.1"/>
</dbReference>
<protein>
    <recommendedName>
        <fullName evidence="7">Zn(2)-C6 fungal-type domain-containing protein</fullName>
    </recommendedName>
</protein>
<dbReference type="SUPFAM" id="SSF57701">
    <property type="entry name" value="Zn2/Cys6 DNA-binding domain"/>
    <property type="match status" value="1"/>
</dbReference>
<dbReference type="GeneID" id="25331718"/>
<dbReference type="SMART" id="SM00066">
    <property type="entry name" value="GAL4"/>
    <property type="match status" value="1"/>
</dbReference>
<feature type="compositionally biased region" description="Polar residues" evidence="6">
    <location>
        <begin position="8"/>
        <end position="24"/>
    </location>
</feature>
<dbReference type="GO" id="GO:0008270">
    <property type="term" value="F:zinc ion binding"/>
    <property type="evidence" value="ECO:0007669"/>
    <property type="project" value="InterPro"/>
</dbReference>
<dbReference type="EMBL" id="KN847322">
    <property type="protein sequence ID" value="KIW51055.1"/>
    <property type="molecule type" value="Genomic_DNA"/>
</dbReference>
<dbReference type="Proteomes" id="UP000054342">
    <property type="component" value="Unassembled WGS sequence"/>
</dbReference>
<dbReference type="InterPro" id="IPR051127">
    <property type="entry name" value="Fungal_SecMet_Regulators"/>
</dbReference>
<proteinExistence type="predicted"/>
<evidence type="ECO:0000313" key="8">
    <source>
        <dbReference type="EMBL" id="KIW51055.1"/>
    </source>
</evidence>
<dbReference type="PROSITE" id="PS50048">
    <property type="entry name" value="ZN2_CY6_FUNGAL_2"/>
    <property type="match status" value="1"/>
</dbReference>
<evidence type="ECO:0000256" key="3">
    <source>
        <dbReference type="ARBA" id="ARBA00023125"/>
    </source>
</evidence>
<reference evidence="8 9" key="1">
    <citation type="submission" date="2015-01" db="EMBL/GenBank/DDBJ databases">
        <title>The Genome Sequence of Exophiala xenobiotica CBS118157.</title>
        <authorList>
            <consortium name="The Broad Institute Genomics Platform"/>
            <person name="Cuomo C."/>
            <person name="de Hoog S."/>
            <person name="Gorbushina A."/>
            <person name="Stielow B."/>
            <person name="Teixiera M."/>
            <person name="Abouelleil A."/>
            <person name="Chapman S.B."/>
            <person name="Priest M."/>
            <person name="Young S.K."/>
            <person name="Wortman J."/>
            <person name="Nusbaum C."/>
            <person name="Birren B."/>
        </authorList>
    </citation>
    <scope>NUCLEOTIDE SEQUENCE [LARGE SCALE GENOMIC DNA]</scope>
    <source>
        <strain evidence="8 9">CBS 118157</strain>
    </source>
</reference>
<evidence type="ECO:0000256" key="4">
    <source>
        <dbReference type="ARBA" id="ARBA00023163"/>
    </source>
</evidence>
<gene>
    <name evidence="8" type="ORF">PV05_09810</name>
</gene>
<dbReference type="InterPro" id="IPR007219">
    <property type="entry name" value="XnlR_reg_dom"/>
</dbReference>
<dbReference type="STRING" id="348802.A0A0D2E8R6"/>
<feature type="compositionally biased region" description="Basic and acidic residues" evidence="6">
    <location>
        <begin position="108"/>
        <end position="120"/>
    </location>
</feature>